<feature type="domain" description="S1 motif" evidence="7">
    <location>
        <begin position="105"/>
        <end position="171"/>
    </location>
</feature>
<evidence type="ECO:0000256" key="3">
    <source>
        <dbReference type="ARBA" id="ARBA00022884"/>
    </source>
</evidence>
<dbReference type="PIRSF" id="PIRSF002111">
    <property type="entry name" value="RpsA"/>
    <property type="match status" value="1"/>
</dbReference>
<dbReference type="CDD" id="cd05688">
    <property type="entry name" value="S1_RPS1_repeat_ec3"/>
    <property type="match status" value="1"/>
</dbReference>
<dbReference type="CDD" id="cd04465">
    <property type="entry name" value="S1_RPS1_repeat_ec2_hs2"/>
    <property type="match status" value="1"/>
</dbReference>
<organism evidence="8 9">
    <name type="scientific">Neptunomonas concharum</name>
    <dbReference type="NCBI Taxonomy" id="1031538"/>
    <lineage>
        <taxon>Bacteria</taxon>
        <taxon>Pseudomonadati</taxon>
        <taxon>Pseudomonadota</taxon>
        <taxon>Gammaproteobacteria</taxon>
        <taxon>Oceanospirillales</taxon>
        <taxon>Oceanospirillaceae</taxon>
        <taxon>Neptunomonas</taxon>
    </lineage>
</organism>
<sequence length="560" mass="61400">MSESFADLFEESLQELNMAPGSIVTGTVVGIENDFVIVNAGLKSEGVIPLEQFRDDNGELTVSIGDEVKVSLESVEDGYGSTQLSREKAKRAEAWIVLESAFENGEIIKGEITGKVRGGFTVNLGTVQAFLPGSLLDIRPLRDSAHLEGKELEFKLVKLDPKRNNIVVSRRAVLEELNSADRDKLLETLDEGVVLKGIVKNITDYGAFIDLGGIDGLLHITDIAWKRVKHPSEVLTVGDEIDVKVLKYDRERTRVSLGIKQLMADPWEATVGKFQVGDKTTARVTNLTEYGCFAQISEGIEGLVHVSEMDWTNKNVHPSKVVQIGQEIEVMLLDIDLERRRISLGMKQCVQNPWDAFAAKHHKGDKLTGKIKSITDFGVFVGLEGNIDGLVHLSDLSWDLPGEEAVKAFNKGDQVETVILSIDVERERIALSIKQLNSDPFSEYVSANGKGTIVKGEVTSVDSKQAAVMLAEGVEATLRVADFARERTDDLSTKLSVGDSVEAVITQVDSKNRSILLSIKQMELQQEKAALQSVKQQTVEASGPTTIGDLIKQQMSKKDS</sequence>
<dbReference type="KEGG" id="ncu:F0U83_04190"/>
<dbReference type="NCBIfam" id="NF004952">
    <property type="entry name" value="PRK06299.1-2"/>
    <property type="match status" value="1"/>
</dbReference>
<keyword evidence="3 6" id="KW-0694">RNA-binding</keyword>
<dbReference type="CDD" id="cd05687">
    <property type="entry name" value="S1_RPS1_repeat_ec1_hs1"/>
    <property type="match status" value="1"/>
</dbReference>
<dbReference type="InterPro" id="IPR050437">
    <property type="entry name" value="Ribos_protein_bS1-like"/>
</dbReference>
<dbReference type="RefSeq" id="WP_138988954.1">
    <property type="nucleotide sequence ID" value="NZ_CP043869.1"/>
</dbReference>
<dbReference type="SMART" id="SM00316">
    <property type="entry name" value="S1"/>
    <property type="match status" value="6"/>
</dbReference>
<dbReference type="FunFam" id="2.40.50.140:FF:000021">
    <property type="entry name" value="30S ribosomal protein S1"/>
    <property type="match status" value="1"/>
</dbReference>
<keyword evidence="9" id="KW-1185">Reference proteome</keyword>
<dbReference type="NCBIfam" id="NF004954">
    <property type="entry name" value="PRK06299.1-4"/>
    <property type="match status" value="1"/>
</dbReference>
<comment type="function">
    <text evidence="6">Binds mRNA; thus facilitating recognition of the initiation point. It is needed to translate mRNA with a short Shine-Dalgarno (SD) purine-rich sequence.</text>
</comment>
<evidence type="ECO:0000256" key="4">
    <source>
        <dbReference type="ARBA" id="ARBA00022980"/>
    </source>
</evidence>
<accession>A0A5P1R8K7</accession>
<dbReference type="PRINTS" id="PR00681">
    <property type="entry name" value="RIBOSOMALS1"/>
</dbReference>
<dbReference type="Pfam" id="PF00575">
    <property type="entry name" value="S1"/>
    <property type="match status" value="6"/>
</dbReference>
<gene>
    <name evidence="8" type="ORF">F0U83_04190</name>
</gene>
<protein>
    <recommendedName>
        <fullName evidence="6">30S ribosomal protein S1</fullName>
    </recommendedName>
</protein>
<dbReference type="GO" id="GO:0003729">
    <property type="term" value="F:mRNA binding"/>
    <property type="evidence" value="ECO:0007669"/>
    <property type="project" value="TreeGrafter"/>
</dbReference>
<dbReference type="InterPro" id="IPR000110">
    <property type="entry name" value="Ribosomal_bS1"/>
</dbReference>
<dbReference type="PANTHER" id="PTHR10724">
    <property type="entry name" value="30S RIBOSOMAL PROTEIN S1"/>
    <property type="match status" value="1"/>
</dbReference>
<feature type="domain" description="S1 motif" evidence="7">
    <location>
        <begin position="21"/>
        <end position="87"/>
    </location>
</feature>
<keyword evidence="2" id="KW-0677">Repeat</keyword>
<dbReference type="PANTHER" id="PTHR10724:SF7">
    <property type="entry name" value="SMALL RIBOSOMAL SUBUNIT PROTEIN BS1C"/>
    <property type="match status" value="1"/>
</dbReference>
<dbReference type="EMBL" id="CP043869">
    <property type="protein sequence ID" value="QEQ95969.1"/>
    <property type="molecule type" value="Genomic_DNA"/>
</dbReference>
<dbReference type="FunFam" id="2.40.50.140:FF:000016">
    <property type="entry name" value="30S ribosomal protein S1"/>
    <property type="match status" value="1"/>
</dbReference>
<evidence type="ECO:0000313" key="8">
    <source>
        <dbReference type="EMBL" id="QEQ95969.1"/>
    </source>
</evidence>
<dbReference type="PROSITE" id="PS50126">
    <property type="entry name" value="S1"/>
    <property type="match status" value="6"/>
</dbReference>
<dbReference type="OrthoDB" id="9804077at2"/>
<reference evidence="8 9" key="1">
    <citation type="journal article" date="2019" name="Biochem. Eng. J.">
        <title>Metabolic engineering of the marine bacteria Neptunomonas concharum for the production of acetoin and meso-2,3-butanediol from acetate.</title>
        <authorList>
            <person name="Li W."/>
            <person name="Pu N."/>
            <person name="Liu C.-X."/>
            <person name="Yuan Q.-P."/>
            <person name="Li Z.-J."/>
        </authorList>
    </citation>
    <scope>NUCLEOTIDE SEQUENCE [LARGE SCALE GENOMIC DNA]</scope>
    <source>
        <strain evidence="8 9">JCM17730</strain>
    </source>
</reference>
<dbReference type="InterPro" id="IPR012340">
    <property type="entry name" value="NA-bd_OB-fold"/>
</dbReference>
<dbReference type="GO" id="GO:0003735">
    <property type="term" value="F:structural constituent of ribosome"/>
    <property type="evidence" value="ECO:0007669"/>
    <property type="project" value="InterPro"/>
</dbReference>
<dbReference type="Gene3D" id="2.40.50.140">
    <property type="entry name" value="Nucleic acid-binding proteins"/>
    <property type="match status" value="6"/>
</dbReference>
<feature type="domain" description="S1 motif" evidence="7">
    <location>
        <begin position="277"/>
        <end position="347"/>
    </location>
</feature>
<feature type="domain" description="S1 motif" evidence="7">
    <location>
        <begin position="192"/>
        <end position="260"/>
    </location>
</feature>
<dbReference type="FunFam" id="2.40.50.140:FF:000018">
    <property type="entry name" value="30S ribosomal protein S1"/>
    <property type="match status" value="1"/>
</dbReference>
<evidence type="ECO:0000256" key="5">
    <source>
        <dbReference type="ARBA" id="ARBA00023274"/>
    </source>
</evidence>
<proteinExistence type="inferred from homology"/>
<evidence type="ECO:0000256" key="1">
    <source>
        <dbReference type="ARBA" id="ARBA00006767"/>
    </source>
</evidence>
<evidence type="ECO:0000313" key="9">
    <source>
        <dbReference type="Proteomes" id="UP000324760"/>
    </source>
</evidence>
<dbReference type="GO" id="GO:0006412">
    <property type="term" value="P:translation"/>
    <property type="evidence" value="ECO:0007669"/>
    <property type="project" value="InterPro"/>
</dbReference>
<feature type="domain" description="S1 motif" evidence="7">
    <location>
        <begin position="364"/>
        <end position="434"/>
    </location>
</feature>
<keyword evidence="4 6" id="KW-0689">Ribosomal protein</keyword>
<name>A0A5P1R8K7_9GAMM</name>
<evidence type="ECO:0000256" key="2">
    <source>
        <dbReference type="ARBA" id="ARBA00022737"/>
    </source>
</evidence>
<evidence type="ECO:0000256" key="6">
    <source>
        <dbReference type="PIRNR" id="PIRNR002111"/>
    </source>
</evidence>
<dbReference type="Proteomes" id="UP000324760">
    <property type="component" value="Chromosome"/>
</dbReference>
<feature type="domain" description="S1 motif" evidence="7">
    <location>
        <begin position="451"/>
        <end position="520"/>
    </location>
</feature>
<dbReference type="FunFam" id="2.40.50.140:FF:000011">
    <property type="entry name" value="30S ribosomal protein S1"/>
    <property type="match status" value="1"/>
</dbReference>
<dbReference type="InterPro" id="IPR003029">
    <property type="entry name" value="S1_domain"/>
</dbReference>
<keyword evidence="5 6" id="KW-0687">Ribonucleoprotein</keyword>
<dbReference type="GO" id="GO:0022627">
    <property type="term" value="C:cytosolic small ribosomal subunit"/>
    <property type="evidence" value="ECO:0007669"/>
    <property type="project" value="TreeGrafter"/>
</dbReference>
<dbReference type="AlphaFoldDB" id="A0A5P1R8K7"/>
<dbReference type="NCBIfam" id="TIGR00717">
    <property type="entry name" value="rpsA"/>
    <property type="match status" value="1"/>
</dbReference>
<evidence type="ECO:0000259" key="7">
    <source>
        <dbReference type="PROSITE" id="PS50126"/>
    </source>
</evidence>
<comment type="similarity">
    <text evidence="1 6">Belongs to the bacterial ribosomal protein bS1 family.</text>
</comment>
<dbReference type="SUPFAM" id="SSF50249">
    <property type="entry name" value="Nucleic acid-binding proteins"/>
    <property type="match status" value="6"/>
</dbReference>
<dbReference type="CDD" id="cd05691">
    <property type="entry name" value="S1_RPS1_repeat_ec6"/>
    <property type="match status" value="1"/>
</dbReference>
<dbReference type="InterPro" id="IPR035104">
    <property type="entry name" value="Ribosomal_protein_S1-like"/>
</dbReference>